<organism evidence="1 2">
    <name type="scientific">Ceraceosorus bombacis</name>
    <dbReference type="NCBI Taxonomy" id="401625"/>
    <lineage>
        <taxon>Eukaryota</taxon>
        <taxon>Fungi</taxon>
        <taxon>Dikarya</taxon>
        <taxon>Basidiomycota</taxon>
        <taxon>Ustilaginomycotina</taxon>
        <taxon>Exobasidiomycetes</taxon>
        <taxon>Ceraceosorales</taxon>
        <taxon>Ceraceosoraceae</taxon>
        <taxon>Ceraceosorus</taxon>
    </lineage>
</organism>
<reference evidence="1 2" key="1">
    <citation type="submission" date="2014-09" db="EMBL/GenBank/DDBJ databases">
        <authorList>
            <person name="Magalhaes I.L.F."/>
            <person name="Oliveira U."/>
            <person name="Santos F.R."/>
            <person name="Vidigal T.H.D.A."/>
            <person name="Brescovit A.D."/>
            <person name="Santos A.J."/>
        </authorList>
    </citation>
    <scope>NUCLEOTIDE SEQUENCE [LARGE SCALE GENOMIC DNA]</scope>
</reference>
<keyword evidence="2" id="KW-1185">Reference proteome</keyword>
<protein>
    <submittedName>
        <fullName evidence="1">Uncharacterized protein</fullName>
    </submittedName>
</protein>
<dbReference type="AlphaFoldDB" id="A0A0P1BQ16"/>
<accession>A0A0P1BQ16</accession>
<dbReference type="Proteomes" id="UP000054845">
    <property type="component" value="Unassembled WGS sequence"/>
</dbReference>
<evidence type="ECO:0000313" key="1">
    <source>
        <dbReference type="EMBL" id="CEH18374.1"/>
    </source>
</evidence>
<sequence>MASPHVRLFSHYPPLVFQAAPWSSSTAIRRAAALKPLLFHHVMPPLRTLYRTISQLTIPKLRAPRNSRI</sequence>
<evidence type="ECO:0000313" key="2">
    <source>
        <dbReference type="Proteomes" id="UP000054845"/>
    </source>
</evidence>
<proteinExistence type="predicted"/>
<dbReference type="EMBL" id="CCYA01000270">
    <property type="protein sequence ID" value="CEH18374.1"/>
    <property type="molecule type" value="Genomic_DNA"/>
</dbReference>
<name>A0A0P1BQ16_9BASI</name>